<dbReference type="InterPro" id="IPR000488">
    <property type="entry name" value="Death_dom"/>
</dbReference>
<dbReference type="PROSITE" id="PS50017">
    <property type="entry name" value="DEATH_DOMAIN"/>
    <property type="match status" value="1"/>
</dbReference>
<dbReference type="GO" id="GO:0005886">
    <property type="term" value="C:plasma membrane"/>
    <property type="evidence" value="ECO:0007669"/>
    <property type="project" value="UniProtKB-SubCell"/>
</dbReference>
<organism evidence="5 6">
    <name type="scientific">Stichopus japonicus</name>
    <name type="common">Sea cucumber</name>
    <dbReference type="NCBI Taxonomy" id="307972"/>
    <lineage>
        <taxon>Eukaryota</taxon>
        <taxon>Metazoa</taxon>
        <taxon>Echinodermata</taxon>
        <taxon>Eleutherozoa</taxon>
        <taxon>Echinozoa</taxon>
        <taxon>Holothuroidea</taxon>
        <taxon>Aspidochirotacea</taxon>
        <taxon>Aspidochirotida</taxon>
        <taxon>Stichopodidae</taxon>
        <taxon>Apostichopus</taxon>
    </lineage>
</organism>
<feature type="compositionally biased region" description="Polar residues" evidence="2">
    <location>
        <begin position="507"/>
        <end position="542"/>
    </location>
</feature>
<feature type="domain" description="ZU5" evidence="4">
    <location>
        <begin position="46"/>
        <end position="185"/>
    </location>
</feature>
<evidence type="ECO:0000313" key="6">
    <source>
        <dbReference type="Proteomes" id="UP000230750"/>
    </source>
</evidence>
<feature type="domain" description="Death" evidence="3">
    <location>
        <begin position="372"/>
        <end position="444"/>
    </location>
</feature>
<dbReference type="OrthoDB" id="5973910at2759"/>
<comment type="caution">
    <text evidence="5">The sequence shown here is derived from an EMBL/GenBank/DDBJ whole genome shotgun (WGS) entry which is preliminary data.</text>
</comment>
<evidence type="ECO:0000313" key="5">
    <source>
        <dbReference type="EMBL" id="PIK62696.1"/>
    </source>
</evidence>
<sequence length="556" mass="62457">MDSQLDKDQKSQDRSFGEDSGFGSAEPRSLPDHPSTQDLPDADRTASSHDYFYEEGGELFIPESDTHLTIPPGALACRQFIRISLMDPASEGCPQSSETPRITPVVRCEPDGTVFRKPVVLSIKHCGNITDAGSATVEVYTRGHPGGKDSEWERDEKASSESTLHETTCKIWLTHFSDVDVFVKDETCVIGKMLRAFPLLYQIDDPEDDLIIQLWMCNSDNDIYNRLLAQQTADGSKVLLDESYRDYILDRSRKSVTAHYTNRSKHCERVNFDMEIGYEQLWFGTRGAAIIRLKRNSSSTRDEKLKGTLKAQQEDNRESISFDFQKKVADFFLPHQARYCSVKELDAGQSPTCPPFLDSYIIMTELSNCLDIDNSLGNNWKLLAAELKYTLTEIDVFEKRSTYHTSAVLTDAWISKRLKGLDQLVAILKKIKRFDAVKLIEKYLIQLPEGNNNHGLQEMDGAIPGSSAVDSTKRSSSEGNKASSSEEGLPEYMDTTSEMESNGIMDNDNQSQDDFSHPVFSSTPTRQDSNLSQQSLTKSTSEQDLDDSGYRSIIDP</sequence>
<dbReference type="Pfam" id="PF00791">
    <property type="entry name" value="ZU5"/>
    <property type="match status" value="1"/>
</dbReference>
<feature type="compositionally biased region" description="Low complexity" evidence="2">
    <location>
        <begin position="477"/>
        <end position="487"/>
    </location>
</feature>
<comment type="function">
    <text evidence="1">Receptor for netrin required for axon guidance. Mediates axon repulsion of neuronal growth cones in the developing nervous system upon ligand binding.</text>
</comment>
<proteinExistence type="inferred from homology"/>
<dbReference type="PROSITE" id="PS51145">
    <property type="entry name" value="ZU5"/>
    <property type="match status" value="1"/>
</dbReference>
<comment type="similarity">
    <text evidence="1">Belongs to the unc-5 family.</text>
</comment>
<dbReference type="Pfam" id="PF00531">
    <property type="entry name" value="Death"/>
    <property type="match status" value="1"/>
</dbReference>
<dbReference type="AlphaFoldDB" id="A0A2G8LR03"/>
<reference evidence="5 6" key="1">
    <citation type="journal article" date="2017" name="PLoS Biol.">
        <title>The sea cucumber genome provides insights into morphological evolution and visceral regeneration.</title>
        <authorList>
            <person name="Zhang X."/>
            <person name="Sun L."/>
            <person name="Yuan J."/>
            <person name="Sun Y."/>
            <person name="Gao Y."/>
            <person name="Zhang L."/>
            <person name="Li S."/>
            <person name="Dai H."/>
            <person name="Hamel J.F."/>
            <person name="Liu C."/>
            <person name="Yu Y."/>
            <person name="Liu S."/>
            <person name="Lin W."/>
            <person name="Guo K."/>
            <person name="Jin S."/>
            <person name="Xu P."/>
            <person name="Storey K.B."/>
            <person name="Huan P."/>
            <person name="Zhang T."/>
            <person name="Zhou Y."/>
            <person name="Zhang J."/>
            <person name="Lin C."/>
            <person name="Li X."/>
            <person name="Xing L."/>
            <person name="Huo D."/>
            <person name="Sun M."/>
            <person name="Wang L."/>
            <person name="Mercier A."/>
            <person name="Li F."/>
            <person name="Yang H."/>
            <person name="Xiang J."/>
        </authorList>
    </citation>
    <scope>NUCLEOTIDE SEQUENCE [LARGE SCALE GENOMIC DNA]</scope>
    <source>
        <strain evidence="5">Shaxun</strain>
        <tissue evidence="5">Muscle</tissue>
    </source>
</reference>
<gene>
    <name evidence="5" type="ORF">BSL78_00390</name>
</gene>
<dbReference type="EMBL" id="MRZV01000007">
    <property type="protein sequence ID" value="PIK62696.1"/>
    <property type="molecule type" value="Genomic_DNA"/>
</dbReference>
<dbReference type="PANTHER" id="PTHR12582">
    <property type="entry name" value="NETRIN RECEPTOR UNC5"/>
    <property type="match status" value="1"/>
</dbReference>
<name>A0A2G8LR03_STIJA</name>
<dbReference type="SUPFAM" id="SSF47986">
    <property type="entry name" value="DEATH domain"/>
    <property type="match status" value="1"/>
</dbReference>
<comment type="subcellular location">
    <subcellularLocation>
        <location evidence="1">Cell membrane</location>
        <topology evidence="1">Single-pass type I membrane protein</topology>
    </subcellularLocation>
</comment>
<evidence type="ECO:0000256" key="2">
    <source>
        <dbReference type="SAM" id="MobiDB-lite"/>
    </source>
</evidence>
<dbReference type="PANTHER" id="PTHR12582:SF41">
    <property type="entry name" value="UNC5C-LIKE PROTEIN"/>
    <property type="match status" value="1"/>
</dbReference>
<feature type="region of interest" description="Disordered" evidence="2">
    <location>
        <begin position="450"/>
        <end position="556"/>
    </location>
</feature>
<evidence type="ECO:0000256" key="1">
    <source>
        <dbReference type="RuleBase" id="RU367033"/>
    </source>
</evidence>
<dbReference type="InterPro" id="IPR011029">
    <property type="entry name" value="DEATH-like_dom_sf"/>
</dbReference>
<dbReference type="InterPro" id="IPR037936">
    <property type="entry name" value="UNC5A-D"/>
</dbReference>
<feature type="region of interest" description="Disordered" evidence="2">
    <location>
        <begin position="1"/>
        <end position="44"/>
    </location>
</feature>
<dbReference type="Gene3D" id="2.60.220.30">
    <property type="match status" value="1"/>
</dbReference>
<dbReference type="InterPro" id="IPR000906">
    <property type="entry name" value="ZU5_dom"/>
</dbReference>
<dbReference type="Proteomes" id="UP000230750">
    <property type="component" value="Unassembled WGS sequence"/>
</dbReference>
<dbReference type="STRING" id="307972.A0A2G8LR03"/>
<dbReference type="Gene3D" id="1.10.533.10">
    <property type="entry name" value="Death Domain, Fas"/>
    <property type="match status" value="1"/>
</dbReference>
<keyword evidence="1" id="KW-0217">Developmental protein</keyword>
<dbReference type="GO" id="GO:0005042">
    <property type="term" value="F:netrin receptor activity"/>
    <property type="evidence" value="ECO:0007669"/>
    <property type="project" value="UniProtKB-UniRule"/>
</dbReference>
<keyword evidence="1 5" id="KW-0675">Receptor</keyword>
<protein>
    <recommendedName>
        <fullName evidence="1">Netrin receptor UNC5</fullName>
    </recommendedName>
</protein>
<dbReference type="SMART" id="SM00218">
    <property type="entry name" value="ZU5"/>
    <property type="match status" value="1"/>
</dbReference>
<keyword evidence="1" id="KW-0393">Immunoglobulin domain</keyword>
<evidence type="ECO:0000259" key="3">
    <source>
        <dbReference type="PROSITE" id="PS50017"/>
    </source>
</evidence>
<accession>A0A2G8LR03</accession>
<feature type="compositionally biased region" description="Basic and acidic residues" evidence="2">
    <location>
        <begin position="1"/>
        <end position="17"/>
    </location>
</feature>
<keyword evidence="6" id="KW-1185">Reference proteome</keyword>
<evidence type="ECO:0000259" key="4">
    <source>
        <dbReference type="PROSITE" id="PS51145"/>
    </source>
</evidence>